<evidence type="ECO:0000256" key="2">
    <source>
        <dbReference type="ARBA" id="ARBA00001947"/>
    </source>
</evidence>
<name>A0A835LR40_9MAGN</name>
<comment type="caution">
    <text evidence="11">The sequence shown here is derived from an EMBL/GenBank/DDBJ whole genome shotgun (WGS) entry which is preliminary data.</text>
</comment>
<reference evidence="11 12" key="1">
    <citation type="submission" date="2020-10" db="EMBL/GenBank/DDBJ databases">
        <title>The Coptis chinensis genome and diversification of protoberbering-type alkaloids.</title>
        <authorList>
            <person name="Wang B."/>
            <person name="Shu S."/>
            <person name="Song C."/>
            <person name="Liu Y."/>
        </authorList>
    </citation>
    <scope>NUCLEOTIDE SEQUENCE [LARGE SCALE GENOMIC DNA]</scope>
    <source>
        <strain evidence="11">HL-2020</strain>
        <tissue evidence="11">Leaf</tissue>
    </source>
</reference>
<dbReference type="GO" id="GO:0006508">
    <property type="term" value="P:proteolysis"/>
    <property type="evidence" value="ECO:0007669"/>
    <property type="project" value="UniProtKB-KW"/>
</dbReference>
<evidence type="ECO:0000256" key="10">
    <source>
        <dbReference type="ARBA" id="ARBA00023049"/>
    </source>
</evidence>
<dbReference type="AlphaFoldDB" id="A0A835LR40"/>
<comment type="similarity">
    <text evidence="3">Belongs to the peptidase M18 family.</text>
</comment>
<keyword evidence="5" id="KW-0031">Aminopeptidase</keyword>
<dbReference type="Gene3D" id="2.30.250.10">
    <property type="entry name" value="Aminopeptidase i, Domain 2"/>
    <property type="match status" value="1"/>
</dbReference>
<evidence type="ECO:0000256" key="3">
    <source>
        <dbReference type="ARBA" id="ARBA00008290"/>
    </source>
</evidence>
<evidence type="ECO:0000256" key="8">
    <source>
        <dbReference type="ARBA" id="ARBA00022801"/>
    </source>
</evidence>
<evidence type="ECO:0000256" key="1">
    <source>
        <dbReference type="ARBA" id="ARBA00001335"/>
    </source>
</evidence>
<organism evidence="11 12">
    <name type="scientific">Coptis chinensis</name>
    <dbReference type="NCBI Taxonomy" id="261450"/>
    <lineage>
        <taxon>Eukaryota</taxon>
        <taxon>Viridiplantae</taxon>
        <taxon>Streptophyta</taxon>
        <taxon>Embryophyta</taxon>
        <taxon>Tracheophyta</taxon>
        <taxon>Spermatophyta</taxon>
        <taxon>Magnoliopsida</taxon>
        <taxon>Ranunculales</taxon>
        <taxon>Ranunculaceae</taxon>
        <taxon>Coptidoideae</taxon>
        <taxon>Coptis</taxon>
    </lineage>
</organism>
<keyword evidence="12" id="KW-1185">Reference proteome</keyword>
<dbReference type="InterPro" id="IPR023358">
    <property type="entry name" value="Peptidase_M18_dom2"/>
</dbReference>
<comment type="catalytic activity">
    <reaction evidence="1">
        <text>Release of an N-terminal aspartate or glutamate from a peptide, with a preference for aspartate.</text>
        <dbReference type="EC" id="3.4.11.21"/>
    </reaction>
</comment>
<sequence length="94" mass="10387">MSSLVAFAIGQKYNVGSGFHVIAAHTDSSCLKLKLKFCEVELLTLVSLSRVIFTTLPKSASLKSGYHMVNVQTYGGGFWHTWFDRDLSVAGRLF</sequence>
<dbReference type="EC" id="3.4.11.21" evidence="4"/>
<dbReference type="GO" id="GO:0004177">
    <property type="term" value="F:aminopeptidase activity"/>
    <property type="evidence" value="ECO:0007669"/>
    <property type="project" value="UniProtKB-KW"/>
</dbReference>
<evidence type="ECO:0000256" key="4">
    <source>
        <dbReference type="ARBA" id="ARBA00011965"/>
    </source>
</evidence>
<dbReference type="PANTHER" id="PTHR28570:SF3">
    <property type="entry name" value="ASPARTYL AMINOPEPTIDASE"/>
    <property type="match status" value="1"/>
</dbReference>
<keyword evidence="6" id="KW-0645">Protease</keyword>
<evidence type="ECO:0000256" key="5">
    <source>
        <dbReference type="ARBA" id="ARBA00022438"/>
    </source>
</evidence>
<evidence type="ECO:0000256" key="7">
    <source>
        <dbReference type="ARBA" id="ARBA00022723"/>
    </source>
</evidence>
<dbReference type="GO" id="GO:0005737">
    <property type="term" value="C:cytoplasm"/>
    <property type="evidence" value="ECO:0007669"/>
    <property type="project" value="UniProtKB-ARBA"/>
</dbReference>
<dbReference type="EMBL" id="JADFTS010000005">
    <property type="protein sequence ID" value="KAF9604390.1"/>
    <property type="molecule type" value="Genomic_DNA"/>
</dbReference>
<dbReference type="SUPFAM" id="SSF101821">
    <property type="entry name" value="Aminopeptidase/glucanase lid domain"/>
    <property type="match status" value="1"/>
</dbReference>
<gene>
    <name evidence="11" type="ORF">IFM89_006399</name>
</gene>
<dbReference type="SUPFAM" id="SSF53187">
    <property type="entry name" value="Zn-dependent exopeptidases"/>
    <property type="match status" value="1"/>
</dbReference>
<dbReference type="OrthoDB" id="9880441at2759"/>
<evidence type="ECO:0000313" key="12">
    <source>
        <dbReference type="Proteomes" id="UP000631114"/>
    </source>
</evidence>
<protein>
    <recommendedName>
        <fullName evidence="4">aspartyl aminopeptidase</fullName>
        <ecNumber evidence="4">3.4.11.21</ecNumber>
    </recommendedName>
</protein>
<keyword evidence="10" id="KW-0482">Metalloprotease</keyword>
<keyword evidence="9" id="KW-0862">Zinc</keyword>
<keyword evidence="7" id="KW-0479">Metal-binding</keyword>
<dbReference type="Pfam" id="PF02127">
    <property type="entry name" value="Peptidase_M18"/>
    <property type="match status" value="2"/>
</dbReference>
<proteinExistence type="inferred from homology"/>
<dbReference type="PANTHER" id="PTHR28570">
    <property type="entry name" value="ASPARTYL AMINOPEPTIDASE"/>
    <property type="match status" value="1"/>
</dbReference>
<evidence type="ECO:0000256" key="9">
    <source>
        <dbReference type="ARBA" id="ARBA00022833"/>
    </source>
</evidence>
<dbReference type="Gene3D" id="3.40.630.10">
    <property type="entry name" value="Zn peptidases"/>
    <property type="match status" value="1"/>
</dbReference>
<keyword evidence="8" id="KW-0378">Hydrolase</keyword>
<dbReference type="Proteomes" id="UP000631114">
    <property type="component" value="Unassembled WGS sequence"/>
</dbReference>
<evidence type="ECO:0000313" key="11">
    <source>
        <dbReference type="EMBL" id="KAF9604390.1"/>
    </source>
</evidence>
<accession>A0A835LR40</accession>
<comment type="cofactor">
    <cofactor evidence="2">
        <name>Zn(2+)</name>
        <dbReference type="ChEBI" id="CHEBI:29105"/>
    </cofactor>
</comment>
<dbReference type="GO" id="GO:0008237">
    <property type="term" value="F:metallopeptidase activity"/>
    <property type="evidence" value="ECO:0007669"/>
    <property type="project" value="UniProtKB-KW"/>
</dbReference>
<dbReference type="InterPro" id="IPR001948">
    <property type="entry name" value="Peptidase_M18"/>
</dbReference>
<dbReference type="GO" id="GO:0008270">
    <property type="term" value="F:zinc ion binding"/>
    <property type="evidence" value="ECO:0007669"/>
    <property type="project" value="InterPro"/>
</dbReference>
<evidence type="ECO:0000256" key="6">
    <source>
        <dbReference type="ARBA" id="ARBA00022670"/>
    </source>
</evidence>